<dbReference type="EMBL" id="LT629695">
    <property type="protein sequence ID" value="SDH42977.1"/>
    <property type="molecule type" value="Genomic_DNA"/>
</dbReference>
<feature type="domain" description="CshA" evidence="4">
    <location>
        <begin position="4871"/>
        <end position="4977"/>
    </location>
</feature>
<feature type="domain" description="CshA" evidence="4">
    <location>
        <begin position="858"/>
        <end position="959"/>
    </location>
</feature>
<feature type="domain" description="CshA" evidence="4">
    <location>
        <begin position="2799"/>
        <end position="2904"/>
    </location>
</feature>
<feature type="domain" description="CshA" evidence="4">
    <location>
        <begin position="1603"/>
        <end position="1710"/>
    </location>
</feature>
<keyword evidence="2" id="KW-0812">Transmembrane</keyword>
<feature type="domain" description="CshA" evidence="4">
    <location>
        <begin position="5091"/>
        <end position="5191"/>
    </location>
</feature>
<keyword evidence="7" id="KW-1185">Reference proteome</keyword>
<feature type="domain" description="CshA" evidence="4">
    <location>
        <begin position="3125"/>
        <end position="3230"/>
    </location>
</feature>
<feature type="domain" description="CshA" evidence="4">
    <location>
        <begin position="2581"/>
        <end position="2686"/>
    </location>
</feature>
<feature type="domain" description="Surface adhesin CshA non-repetitive" evidence="3">
    <location>
        <begin position="52"/>
        <end position="249"/>
    </location>
</feature>
<dbReference type="Gene3D" id="2.60.40.3440">
    <property type="match status" value="1"/>
</dbReference>
<feature type="compositionally biased region" description="Pro residues" evidence="1">
    <location>
        <begin position="5739"/>
        <end position="5769"/>
    </location>
</feature>
<feature type="domain" description="CshA" evidence="4">
    <location>
        <begin position="4541"/>
        <end position="4649"/>
    </location>
</feature>
<dbReference type="Proteomes" id="UP000198822">
    <property type="component" value="Chromosome I"/>
</dbReference>
<feature type="compositionally biased region" description="Polar residues" evidence="1">
    <location>
        <begin position="1066"/>
        <end position="1083"/>
    </location>
</feature>
<feature type="domain" description="CshA" evidence="4">
    <location>
        <begin position="966"/>
        <end position="1057"/>
    </location>
</feature>
<feature type="region of interest" description="Disordered" evidence="1">
    <location>
        <begin position="5733"/>
        <end position="5793"/>
    </location>
</feature>
<feature type="domain" description="GEVED" evidence="5">
    <location>
        <begin position="362"/>
        <end position="438"/>
    </location>
</feature>
<dbReference type="Pfam" id="PF19076">
    <property type="entry name" value="CshA_repeat"/>
    <property type="match status" value="49"/>
</dbReference>
<feature type="domain" description="CshA" evidence="4">
    <location>
        <begin position="2148"/>
        <end position="2246"/>
    </location>
</feature>
<feature type="domain" description="CshA" evidence="4">
    <location>
        <begin position="3779"/>
        <end position="3885"/>
    </location>
</feature>
<dbReference type="InterPro" id="IPR026395">
    <property type="entry name" value="CshA_fibril"/>
</dbReference>
<feature type="domain" description="CshA" evidence="4">
    <location>
        <begin position="4761"/>
        <end position="4868"/>
    </location>
</feature>
<feature type="domain" description="CshA" evidence="4">
    <location>
        <begin position="753"/>
        <end position="854"/>
    </location>
</feature>
<protein>
    <submittedName>
        <fullName evidence="6">CshA-type fibril repeat-containing protein</fullName>
    </submittedName>
</protein>
<feature type="region of interest" description="Disordered" evidence="1">
    <location>
        <begin position="1483"/>
        <end position="1503"/>
    </location>
</feature>
<dbReference type="RefSeq" id="WP_157674688.1">
    <property type="nucleotide sequence ID" value="NZ_LT629695.1"/>
</dbReference>
<feature type="domain" description="CshA" evidence="4">
    <location>
        <begin position="2252"/>
        <end position="2358"/>
    </location>
</feature>
<feature type="domain" description="CshA" evidence="4">
    <location>
        <begin position="1823"/>
        <end position="1929"/>
    </location>
</feature>
<feature type="domain" description="CshA" evidence="4">
    <location>
        <begin position="3671"/>
        <end position="3775"/>
    </location>
</feature>
<feature type="region of interest" description="Disordered" evidence="1">
    <location>
        <begin position="1063"/>
        <end position="1090"/>
    </location>
</feature>
<feature type="domain" description="CshA" evidence="4">
    <location>
        <begin position="3888"/>
        <end position="3992"/>
    </location>
</feature>
<feature type="domain" description="CshA" evidence="4">
    <location>
        <begin position="1713"/>
        <end position="1820"/>
    </location>
</feature>
<feature type="domain" description="CshA" evidence="4">
    <location>
        <begin position="1273"/>
        <end position="1380"/>
    </location>
</feature>
<feature type="domain" description="CshA" evidence="4">
    <location>
        <begin position="2907"/>
        <end position="3013"/>
    </location>
</feature>
<feature type="domain" description="CshA" evidence="4">
    <location>
        <begin position="3562"/>
        <end position="3668"/>
    </location>
</feature>
<feature type="domain" description="CshA" evidence="4">
    <location>
        <begin position="3452"/>
        <end position="3559"/>
    </location>
</feature>
<feature type="domain" description="CshA" evidence="4">
    <location>
        <begin position="2472"/>
        <end position="2577"/>
    </location>
</feature>
<feature type="domain" description="CshA" evidence="4">
    <location>
        <begin position="448"/>
        <end position="543"/>
    </location>
</feature>
<feature type="domain" description="CshA" evidence="4">
    <location>
        <begin position="5650"/>
        <end position="5726"/>
    </location>
</feature>
<gene>
    <name evidence="6" type="ORF">SAMN04489720_1235</name>
</gene>
<evidence type="ECO:0000256" key="1">
    <source>
        <dbReference type="SAM" id="MobiDB-lite"/>
    </source>
</evidence>
<feature type="domain" description="CshA" evidence="4">
    <location>
        <begin position="546"/>
        <end position="650"/>
    </location>
</feature>
<feature type="domain" description="CshA" evidence="4">
    <location>
        <begin position="3234"/>
        <end position="3339"/>
    </location>
</feature>
<evidence type="ECO:0000259" key="3">
    <source>
        <dbReference type="Pfam" id="PF18651"/>
    </source>
</evidence>
<evidence type="ECO:0000313" key="7">
    <source>
        <dbReference type="Proteomes" id="UP000198822"/>
    </source>
</evidence>
<feature type="domain" description="CshA" evidence="4">
    <location>
        <begin position="5529"/>
        <end position="5631"/>
    </location>
</feature>
<dbReference type="STRING" id="399736.SAMN04489720_1235"/>
<keyword evidence="2" id="KW-1133">Transmembrane helix</keyword>
<feature type="domain" description="CshA" evidence="4">
    <location>
        <begin position="5310"/>
        <end position="5416"/>
    </location>
</feature>
<feature type="domain" description="CshA" evidence="4">
    <location>
        <begin position="2040"/>
        <end position="2144"/>
    </location>
</feature>
<evidence type="ECO:0000259" key="5">
    <source>
        <dbReference type="Pfam" id="PF20009"/>
    </source>
</evidence>
<feature type="domain" description="CshA" evidence="4">
    <location>
        <begin position="4981"/>
        <end position="5086"/>
    </location>
</feature>
<feature type="compositionally biased region" description="Low complexity" evidence="1">
    <location>
        <begin position="1483"/>
        <end position="1500"/>
    </location>
</feature>
<feature type="domain" description="CshA" evidence="4">
    <location>
        <begin position="1933"/>
        <end position="2037"/>
    </location>
</feature>
<feature type="domain" description="CshA" evidence="4">
    <location>
        <begin position="2362"/>
        <end position="2469"/>
    </location>
</feature>
<feature type="domain" description="CshA" evidence="4">
    <location>
        <begin position="5420"/>
        <end position="5522"/>
    </location>
</feature>
<keyword evidence="2" id="KW-0472">Membrane</keyword>
<dbReference type="OrthoDB" id="134475at2"/>
<feature type="domain" description="CshA" evidence="4">
    <location>
        <begin position="651"/>
        <end position="751"/>
    </location>
</feature>
<dbReference type="Pfam" id="PF18651">
    <property type="entry name" value="CshA_NR2"/>
    <property type="match status" value="1"/>
</dbReference>
<feature type="domain" description="CshA" evidence="4">
    <location>
        <begin position="4433"/>
        <end position="4534"/>
    </location>
</feature>
<dbReference type="InterPro" id="IPR040683">
    <property type="entry name" value="CshA_NR2"/>
</dbReference>
<feature type="transmembrane region" description="Helical" evidence="2">
    <location>
        <begin position="5798"/>
        <end position="5818"/>
    </location>
</feature>
<feature type="domain" description="CshA" evidence="4">
    <location>
        <begin position="4652"/>
        <end position="4757"/>
    </location>
</feature>
<feature type="domain" description="CshA" evidence="4">
    <location>
        <begin position="4216"/>
        <end position="4317"/>
    </location>
</feature>
<organism evidence="6 7">
    <name type="scientific">Agrococcus jejuensis</name>
    <dbReference type="NCBI Taxonomy" id="399736"/>
    <lineage>
        <taxon>Bacteria</taxon>
        <taxon>Bacillati</taxon>
        <taxon>Actinomycetota</taxon>
        <taxon>Actinomycetes</taxon>
        <taxon>Micrococcales</taxon>
        <taxon>Microbacteriaceae</taxon>
        <taxon>Agrococcus</taxon>
    </lineage>
</organism>
<feature type="domain" description="CshA" evidence="4">
    <location>
        <begin position="2688"/>
        <end position="2794"/>
    </location>
</feature>
<name>A0A1G8CBS2_9MICO</name>
<evidence type="ECO:0000256" key="2">
    <source>
        <dbReference type="SAM" id="Phobius"/>
    </source>
</evidence>
<feature type="domain" description="CshA" evidence="4">
    <location>
        <begin position="4106"/>
        <end position="4212"/>
    </location>
</feature>
<accession>A0A1G8CBS2</accession>
<feature type="domain" description="CshA" evidence="4">
    <location>
        <begin position="3997"/>
        <end position="4103"/>
    </location>
</feature>
<reference evidence="7" key="1">
    <citation type="submission" date="2016-10" db="EMBL/GenBank/DDBJ databases">
        <authorList>
            <person name="Varghese N."/>
            <person name="Submissions S."/>
        </authorList>
    </citation>
    <scope>NUCLEOTIDE SEQUENCE [LARGE SCALE GENOMIC DNA]</scope>
    <source>
        <strain evidence="7">DSM 22002</strain>
    </source>
</reference>
<dbReference type="NCBIfam" id="TIGR04225">
    <property type="entry name" value="CshA_fibril_rpt"/>
    <property type="match status" value="40"/>
</dbReference>
<feature type="domain" description="CshA" evidence="4">
    <location>
        <begin position="4325"/>
        <end position="4429"/>
    </location>
</feature>
<feature type="domain" description="CshA" evidence="4">
    <location>
        <begin position="3343"/>
        <end position="3448"/>
    </location>
</feature>
<evidence type="ECO:0000259" key="4">
    <source>
        <dbReference type="Pfam" id="PF19076"/>
    </source>
</evidence>
<feature type="domain" description="CshA" evidence="4">
    <location>
        <begin position="3015"/>
        <end position="3122"/>
    </location>
</feature>
<feature type="domain" description="CshA" evidence="4">
    <location>
        <begin position="1492"/>
        <end position="1600"/>
    </location>
</feature>
<dbReference type="Pfam" id="PF20009">
    <property type="entry name" value="GEVED"/>
    <property type="match status" value="1"/>
</dbReference>
<proteinExistence type="predicted"/>
<dbReference type="Gene3D" id="2.60.40.2810">
    <property type="match status" value="1"/>
</dbReference>
<sequence>MLSRRQRPSKLRHGLLVGLVAVLLGALAAPLVTPPALAEAAYATGGTGIHQDEINWFQWSGTIPNSGSTTQTNTVQVNGQPFITTCTLSNISRDSSRGTGRILTPYTPGAYSGDYLDNLYPGTGSIGLATQNAATAYFDIACSATLGGVAYPLDGLVMADAESLASSERIRGTIASSATWRILDRTPAGVCSAYNVNAQRNASNQLTMTTTGECGSGTNIVVAMADGATSITNIELYGGGVQAAAFGVVASFDHSDAPASYGTATHGLENPFSGGTLTTTNATNVSSSSFALATRQQSTPRLGSLVDAERGPFTTAGAVGDDQDGLDDEDAVPTGFEITVAPRQTITYPIACAASSSGTNSVGAWIDFDGNGTFDSDERALGTCSSGNVWLSWVVPDDAASSTSAAPTYARLRIGSTAAMVANPTGVAQRGEVEDHAFTITVPQPSAANDARTTAFETATTVPVLDNDTTGGVAFTPSSVRLQSGSSWVQTLTTAQGTYTVRTSDGAITFTPAAGYVGTAPALTYRVTDEAGRSTTATLTVTVTAPAAPTASDDATTGAQGATQTAAVLSNDAPGVASVPLVPSSVRILDGTSAVTSLTVAGQGTYTVNTSTGAIAFVPVADFVGQASGVRYQVADSRGVTATARYTPTVTQVAVDDASTGPQGVAQTIAVLANDGAQGVTLDGSTLRLVHPTTSASVTSYTVSGQGTWSISGTNVVFTPVAAFTGAATQIDYRVGTTAGTTVQATIAATVTPVTPAANADATTGPQGVAQSVNPYANDSTGNANVGWNASALTLLNGSGQAVSTLAVTGGTYSVSGSTLVFTPTSTFVGTAPSATYRVTNANGTSATSTYTATTTAVTPTAANDVSQGAQGALQRIDPLANDQAGNAAVPLVRSTLTLLSGTTAVSELTVGAQGTWRVVDGQLTFQPLPGFTGVATAAPYRVADANGTTTTATWTATVQTGVSPDASTGPQGLAQTVAVLANDATDVVASTLRLVDPSTGQLATSITVSGQGTYAVQNGQIVFTPVAAFRGAATPVTYDVEDTNGNHRRTTLAVTVTAVNPALQPDTTTGPQGVAQSTQSLANDAPGNPNVPLVPSTLTLLNGSGQAVTSLAVTGGTYALSGTTITFTPDRTFIGTPASVSYRVADANGTTATTTYTPTFVRVTPVAANDAATGAQGLALSVAPLANDQAGNAAVPLAPATLTLLSGGQATDQVVVAGQGTYTIDRSTPSTPRIVFTPESTFVGSATPVSYRVADANGTTTTAAYTPTLTAVTPVANPDAGTARQGAPVAVAPLGNDAAGDARRPLQPTTLALVGANGASVDEVVVAGQGTYRVDRTTPTMPVVRFTPLPAFTGQANPVTYRVADANGTVATSTITPTITPVTPTAANDTSSARQGAPASVAVLANDAAGDAGVPLDPASLRLVDGNGQLATTITVANQGTWSIDRSTASAPRIVFTPLPAFTGEATAQRYRIADANGTTADATVTPTITPVTPTATDDSATTRQGGAVAVVPIGNDDAGDPAVPLVDSSVTLLTPTGQATAERVITGQGTYALSFAANGRAIVTFTPLPGFTGVATPVPYRVADANGTTATASIRITVTGVTPVANPDTGTARQGAEVSVDVVANDARGHADVALVRSSLTLLGANGAAVDLLVVPGQGTYRVDRTVAASPVLAFAPAPAFTGTATPATYRIADANGTTATSTFTPTITAVTPVAANDTSSARQGAAASVAVLANDAAGDAAVPLRPDTLRLLDGAGAATTEVVVAGQGTYTITRADAAAPRVVFTPLPAFSGTATAVTYRVADANGTTTTATVTPTIGAVVPRAVDDVASARQGAPASVAVLANDAAGHPDVPLAPGSVTLLDAQGQPASSVLVDGAGTYTLDTRTASAPRVVFTPLASYVGTPTAATYRVADANGTTTTALVTVTIGAVVPVAVDDVASARQGSPASVAPLANDRAGDADVPLVPSTLQLLDANGAPTATVTVAGGSYAIQAGAQPSIVFTPDAAFAGEAAPVTYRVADANGTTTTARFTPTIGAVTPIARPDAGSARQGAPATIDALANDAAGHADVPLDPATLALLADGALVDEIVVPNEGTWTVDRDGDAPVLVFTPLAAFTGTTTAVAYRVLDANRTQATSTAIATIGAVTPVATDDEGTARQGATVTIDALANDEPGDADVPLDEASLTLLAGDAEVTEAVVDGQGTWTIDRATASLVFTPLPGFTGTAAVDYRVRDDNGTPADATARAILTPVTPIAAPDSGDGRQGATVRIDALANDEAGDADVPLQPATLRLLSGATPVAELVVANEGTWTVDLEAEGGPELVFAPLPGFSGLTTAVGYRVLDANGTQATSTAVATITTVTPLAANDVAAGRQGAPASVAVLANDARGHADVPLVPSTLQLLGADGQPAATVTIDGQGTYAITRDDAAAPRVVFTPVPTFTGQATPVTYRVADANGTTTTATVTPTIDAVIPTAEADWASARQGAAVRIDAVANDLAGHADVPLAPATLALLDGAGAPTDEVVTAAGTWRVDRGVVEAPVLVFTPQSSFVGTTDPVGYRVLDANGTAATSVASATITAVTPAATPDVAAARQGAPASVAPLANDRPGLADVPLVPSTLVLLDGAGNPASTVDVAGGRYAISASETAPRIVFTPAASFTGEAAPVTYSVADANGTRTSSTFTPTITPVVPVATNDRESERQGLAVVIDAVANDTAGHPDVPLVQSTLTLRDGAGNDVDELVVDGRGTWRVDRTTVAAPVLVFTPLPSFGGATSRVTYAVADANGTVTTARATAMLEAVTPVAADDQAAARQGAEASVAPLANDAAGHPDVPLDPETLQLLDANGQPATTVDVTAGTYRIEQVAGVPTLVFAPLASFVGTADPVRYRVADANGTTATAAFTPTISGVQPVAAPDGGAARQGASVTVAPLANDAPGIEDVPLAPETFTLLDADDQPVAELAVAGVGRWTVDRTDPAAPTVTFAPERGFTGDATIDYEVRDENGTVATTTITATIAPVTPGADPDFATARQGAAASVAPLANDDAGHPDVPLDASTLELLDGTTVVDEVTVAGQGTYTLDRAAEGGPRIVFTPVSSFTGNATVVTYRVADANGTTTTATFRPTITAVTPVANPDAGTARQGAPVSMAVLANDLAGDPAVVLRPSTLQLLDAQGQPATTVAVTGGSYAIDARNAAAPRVVFTPDATFVGTADAVTYSVADANGTRTTSTATPTLTAVTPVAIDDASSGRQGAAVAVEPLLNDIPGHADVQLDASTLTLLDGTTAVDALRVPGQGTYAIERGGEGGPRIVFTPESTFVGTAEAVRYRVADANGTTTIATYAATLTAVTPVAANDAATGRQGSTVSVAPLANDVPGDAAVALVPGSLTLLDGTTAVDMLVVANQGTYALDRAAAGGPRVVFTPLPAFVGAATGVAYRVADANGTTTTATFTPTLTAVTPVANPDAGSARQGAPVSLAVLGNDVAGDPAVALDPASLRLVGAGGALVTELVVEAQGTWTIDRATASAPRVVFTPLAAFTGEATAVTYSIADANGTRATASVTPTIDAVTPVANPDVASARQGAAASVAVLANDRAGHPDVRLVPSTLTLLDGTGAAVTTVRVVGGTYTIDASTASAPRVVFTPAPSFVGTAAPVTYRVADANGTTTTSTMTPTIGAVTPVATPDAAEARQGATVTIDALANDRAGAADVPLDRPTLTLLDGETAVDELAIEGQGTWTVDRRVESAPVLAFAPLPTYAGSSTVAYRVADANGTTAASTATATLVAVTPTATDDVASARQGAAASVAVLTNDAAGHPDVALDPASVRLLVDGAPVTTIEVDGVGTWSIDRANLVAARIVFTPVATYVGTPDAVTYVVADANGTTATAQVTATIAAVTPIAVADSGEARQGATVTIDAVANDDAGDPAVPIVASTLTLVDAAGADADEVEIEGQGTWRVDRDDEDAPVLVFTPLPSFASTSTVSYRVADANGTVATSTATAIIDAVTPTARPDVATSRQGATASVAPLANDAAGHDDVPLDPTTLTLVDAAGTPVQAVTVAGQGTYSVVADDTTPRIAFAPEPGFAGTATPARYAIADANGTIAIATVTAVVEAVTPVATADVASARQGAPVSVAPLANDAAGHADVPLDAATLEVLGADGQPAETVTIDGQGTYAIDADAEGGPRIVFTPLDTWVGAATPVTYRVADANGTRTSATFTPTSIAVTPVADPDAATGRQGAPVSIAVLANDEAGLDEVPLDPSTLMLLVDGAPVDRIEVANEGTWTIDRTTAGGPFVVFAPLAGFTGDATAISYRISDDNGTHASAVVDVRIDAVTPTAAPDGGSARQGASVTIDAVANDAAGHPDVPLAPSTLTLLDGETAVDELLVEGQGTWTVDRSTVEAPVLVFAPLPGFVGQSTVAYRVADANGTPATSSATATIGAVLPVANPNSAGTRQGAPVTIDVVANDAAGHPDVPLVPSTLVLLDGETAVDELVVTGEGTWSVDRTVEAAPVVRFAPEPGFSGPATTVAYRVADANGTTAASTVGVRVAPVVPVAHDDEAAARQGAPASVAPLANDAAGHPDVPLVPSTLTLLDADGADATSVTIADAGTYELDLDAEGGPRIVFTPLPGFTGTADAVRYRVADANGTTVEAAFAATITGVAPVAVADAGSARQGAPVTVAPLANDVAGLDEVPLDADSLMLLDADGEPVERLVVRGEGTWSIDRTGTDGPTVTFAPEAGFRGTATIDYEVRDANGTRTSTTIAATIAAVAPTAEADRGETFQGAPTTVDVLANDAAGHPEVPLVPSTLTLLDADGEPTDRIFVLDEGTWTIELGADDQPVVRFAPAAGFRGDAAPVAYRVADANGTLVRAEVVVTVAVVAPVAVDDVASGLQGSPISTAPLANDVPGRTEVPLVPSTLTLLTAAGAPVDVLVVAGEGRYAIDRAAEGGPRIVFTPEADHVGAATPVTYRVADANGTTVRATFTPTATAVTPIATDDQATTTQGRAASIAVLANDDAGHPSVPLRPSTLTLLDAAGDAVSTLEVPEQGTWRIDRTDAAAPRVVFEPLATFTGDATPVSYRIADANGTAVTAEVAVRVTAVTPIAVDDEGEARQGAVVAVSPLDNDRAGAPGVPLVASSLTLLDANGAHVDEVAVPGVGTWTIDRAGAEPRIVFATDPTFTGSASVQYAVADANGTWTTAAIVIAEVTPVTPVATDDAGSALQGSPVRIDPLANDRAGHPAVALDPASLMLLDAAGAPVATREVDGEGTWSIDRSDPATPRVVFTPLPTFSGDASPVGYVVADANGTKATASLGATVTAVEPVATNDVGAARQGAAATIDVLANDAAGHPTVPLRPETLQLVDADGVGVDRLEVAGEGVWTIDRSTPAAPVVTFTPAATFSGDATPVPYRVADANGTVATATVGATIGAVTPIASPDLGTGRQGAPVVVDVLANDEPGDADVPLRPATLQLLDDAGQPVDRVVVDGQGVWTIDRSGDVPVLVFTPEPGFVGTTPAVGYRVSDANGIPAVGTARAAVTAVTPVAADDSSTGVQRATQSVDPLANDAAGDAAVPLVRDSLTLLDAVGAPATVVVVPGEGSYALVDGRIEFTPEAGFVGTATGVAYRVLDANGTAAAATYRPQVTAGAAEQVADIVATAPAGSPVTVDPGSKSPTLQRASVRLLDAFGAQVMRLVVPGEGLWEVDATTGLITFTPEDGFTGDPTPVRWTGVEEDGTVVSGDIVIEFAQDPGTPGPSEPGTPEPSEPGPSDPGTPEPSAPAPSDPGSDIGDPESGAEGGQAGSDLPRTGVEVAGWLALAALLTIGVGLVLGIRRRRGEG</sequence>
<feature type="domain" description="CshA" evidence="4">
    <location>
        <begin position="1382"/>
        <end position="1490"/>
    </location>
</feature>
<dbReference type="InterPro" id="IPR045474">
    <property type="entry name" value="GEVED"/>
</dbReference>
<evidence type="ECO:0000313" key="6">
    <source>
        <dbReference type="EMBL" id="SDH42977.1"/>
    </source>
</evidence>
<feature type="domain" description="CshA" evidence="4">
    <location>
        <begin position="1164"/>
        <end position="1269"/>
    </location>
</feature>
<feature type="domain" description="CshA" evidence="4">
    <location>
        <begin position="5199"/>
        <end position="5307"/>
    </location>
</feature>
<feature type="domain" description="CshA" evidence="4">
    <location>
        <begin position="1060"/>
        <end position="1160"/>
    </location>
</feature>